<feature type="transmembrane region" description="Helical" evidence="6">
    <location>
        <begin position="432"/>
        <end position="452"/>
    </location>
</feature>
<evidence type="ECO:0000256" key="2">
    <source>
        <dbReference type="ARBA" id="ARBA00022692"/>
    </source>
</evidence>
<keyword evidence="4 6" id="KW-0472">Membrane</keyword>
<evidence type="ECO:0000256" key="3">
    <source>
        <dbReference type="ARBA" id="ARBA00022989"/>
    </source>
</evidence>
<feature type="transmembrane region" description="Helical" evidence="6">
    <location>
        <begin position="458"/>
        <end position="478"/>
    </location>
</feature>
<dbReference type="GO" id="GO:0015232">
    <property type="term" value="F:heme transmembrane transporter activity"/>
    <property type="evidence" value="ECO:0007669"/>
    <property type="project" value="TreeGrafter"/>
</dbReference>
<name>A0A8J9ZDZ6_BRALA</name>
<dbReference type="CDD" id="cd17398">
    <property type="entry name" value="MFS_FLVCR_like"/>
    <property type="match status" value="1"/>
</dbReference>
<evidence type="ECO:0000256" key="5">
    <source>
        <dbReference type="SAM" id="MobiDB-lite"/>
    </source>
</evidence>
<gene>
    <name evidence="7" type="primary">FLVCR1</name>
    <name evidence="7" type="ORF">BLAG_LOCUS12687</name>
</gene>
<protein>
    <submittedName>
        <fullName evidence="7">FLVCR1 protein</fullName>
    </submittedName>
</protein>
<keyword evidence="2 6" id="KW-0812">Transmembrane</keyword>
<accession>A0A8J9ZDZ6</accession>
<feature type="transmembrane region" description="Helical" evidence="6">
    <location>
        <begin position="370"/>
        <end position="387"/>
    </location>
</feature>
<sequence>MSTDPAQGAENTAYDGITSESSPTKPTDPSPLTPREDSPGSPRTKLYKRRWFMLLLFSSYSLSNAFQWIHYSVISNIVVRYYSVSILAVDWLSMVYMLAYIPLIFPATWTLDRYGLRVVGLLGSSLNCIGAWLKVAGVGRERFAVTMFAQTVCSVAQIFILGMPARVAAVWFGPREVSTATSIGVFGNQVCNIFCRVARTQRGVHAHFYRLYGNQVGVALGFLIPPVLVPNAADIAVVERGMNVMMFGTAAVTTLLFILVIIFFREKPPIPPSPAQAAIFESEAEYSYIGSIKRLVKSVPFVLLIITYGINTGSFYAISTLLNQVVLSKYPGEEVNVGRIGLTIVLTGLLGSVLCGVWLDRTRTFKGTTVVVYILSFLCMTAFTFTLDLGYLAVVFVTAGALGFFMTGYLPLGFEFAAEITYPESEGTSSGLLNASAQTFGIALTLFMGYLVNNLSTLAGNLCLCVTLFIGAIVTALIKSDLKRLRAQQSGEDANVESKTTAL</sequence>
<dbReference type="GO" id="GO:0020037">
    <property type="term" value="F:heme binding"/>
    <property type="evidence" value="ECO:0007669"/>
    <property type="project" value="TreeGrafter"/>
</dbReference>
<feature type="transmembrane region" description="Helical" evidence="6">
    <location>
        <begin position="145"/>
        <end position="165"/>
    </location>
</feature>
<feature type="region of interest" description="Disordered" evidence="5">
    <location>
        <begin position="1"/>
        <end position="42"/>
    </location>
</feature>
<evidence type="ECO:0000313" key="7">
    <source>
        <dbReference type="EMBL" id="CAH1252674.1"/>
    </source>
</evidence>
<dbReference type="FunFam" id="1.20.1250.20:FF:000344">
    <property type="entry name" value="Feline leukemia virus subgroup C cellular receptor family member 2"/>
    <property type="match status" value="1"/>
</dbReference>
<feature type="transmembrane region" description="Helical" evidence="6">
    <location>
        <begin position="51"/>
        <end position="69"/>
    </location>
</feature>
<dbReference type="AlphaFoldDB" id="A0A8J9ZDZ6"/>
<feature type="transmembrane region" description="Helical" evidence="6">
    <location>
        <begin position="338"/>
        <end position="358"/>
    </location>
</feature>
<dbReference type="InterPro" id="IPR036259">
    <property type="entry name" value="MFS_trans_sf"/>
</dbReference>
<dbReference type="Gene3D" id="1.20.1250.20">
    <property type="entry name" value="MFS general substrate transporter like domains"/>
    <property type="match status" value="2"/>
</dbReference>
<feature type="transmembrane region" description="Helical" evidence="6">
    <location>
        <begin position="299"/>
        <end position="318"/>
    </location>
</feature>
<keyword evidence="3 6" id="KW-1133">Transmembrane helix</keyword>
<dbReference type="SUPFAM" id="SSF103473">
    <property type="entry name" value="MFS general substrate transporter"/>
    <property type="match status" value="1"/>
</dbReference>
<evidence type="ECO:0000313" key="8">
    <source>
        <dbReference type="Proteomes" id="UP000838412"/>
    </source>
</evidence>
<evidence type="ECO:0000256" key="4">
    <source>
        <dbReference type="ARBA" id="ARBA00023136"/>
    </source>
</evidence>
<dbReference type="OrthoDB" id="422206at2759"/>
<feature type="transmembrane region" description="Helical" evidence="6">
    <location>
        <begin position="241"/>
        <end position="264"/>
    </location>
</feature>
<feature type="transmembrane region" description="Helical" evidence="6">
    <location>
        <begin position="393"/>
        <end position="412"/>
    </location>
</feature>
<proteinExistence type="predicted"/>
<evidence type="ECO:0000256" key="1">
    <source>
        <dbReference type="ARBA" id="ARBA00004141"/>
    </source>
</evidence>
<dbReference type="InterPro" id="IPR049680">
    <property type="entry name" value="FLVCR1-2_SLC49-like"/>
</dbReference>
<reference evidence="7" key="1">
    <citation type="submission" date="2022-01" db="EMBL/GenBank/DDBJ databases">
        <authorList>
            <person name="Braso-Vives M."/>
        </authorList>
    </citation>
    <scope>NUCLEOTIDE SEQUENCE</scope>
</reference>
<keyword evidence="8" id="KW-1185">Reference proteome</keyword>
<feature type="transmembrane region" description="Helical" evidence="6">
    <location>
        <begin position="114"/>
        <end position="133"/>
    </location>
</feature>
<feature type="transmembrane region" description="Helical" evidence="6">
    <location>
        <begin position="81"/>
        <end position="102"/>
    </location>
</feature>
<feature type="transmembrane region" description="Helical" evidence="6">
    <location>
        <begin position="211"/>
        <end position="229"/>
    </location>
</feature>
<comment type="subcellular location">
    <subcellularLocation>
        <location evidence="1">Membrane</location>
        <topology evidence="1">Multi-pass membrane protein</topology>
    </subcellularLocation>
</comment>
<dbReference type="EMBL" id="OV696687">
    <property type="protein sequence ID" value="CAH1252674.1"/>
    <property type="molecule type" value="Genomic_DNA"/>
</dbReference>
<organism evidence="7 8">
    <name type="scientific">Branchiostoma lanceolatum</name>
    <name type="common">Common lancelet</name>
    <name type="synonym">Amphioxus lanceolatum</name>
    <dbReference type="NCBI Taxonomy" id="7740"/>
    <lineage>
        <taxon>Eukaryota</taxon>
        <taxon>Metazoa</taxon>
        <taxon>Chordata</taxon>
        <taxon>Cephalochordata</taxon>
        <taxon>Leptocardii</taxon>
        <taxon>Amphioxiformes</taxon>
        <taxon>Branchiostomatidae</taxon>
        <taxon>Branchiostoma</taxon>
    </lineage>
</organism>
<dbReference type="GO" id="GO:0097037">
    <property type="term" value="P:heme export"/>
    <property type="evidence" value="ECO:0007669"/>
    <property type="project" value="TreeGrafter"/>
</dbReference>
<dbReference type="Pfam" id="PF07690">
    <property type="entry name" value="MFS_1"/>
    <property type="match status" value="2"/>
</dbReference>
<dbReference type="InterPro" id="IPR011701">
    <property type="entry name" value="MFS"/>
</dbReference>
<dbReference type="GO" id="GO:0016020">
    <property type="term" value="C:membrane"/>
    <property type="evidence" value="ECO:0007669"/>
    <property type="project" value="UniProtKB-SubCell"/>
</dbReference>
<dbReference type="PANTHER" id="PTHR10924">
    <property type="entry name" value="MAJOR FACILITATOR SUPERFAMILY PROTEIN-RELATED"/>
    <property type="match status" value="1"/>
</dbReference>
<dbReference type="Proteomes" id="UP000838412">
    <property type="component" value="Chromosome 2"/>
</dbReference>
<evidence type="ECO:0000256" key="6">
    <source>
        <dbReference type="SAM" id="Phobius"/>
    </source>
</evidence>
<dbReference type="PANTHER" id="PTHR10924:SF4">
    <property type="entry name" value="GH15861P"/>
    <property type="match status" value="1"/>
</dbReference>